<feature type="transmembrane region" description="Helical" evidence="8">
    <location>
        <begin position="114"/>
        <end position="132"/>
    </location>
</feature>
<evidence type="ECO:0000256" key="1">
    <source>
        <dbReference type="ARBA" id="ARBA00004141"/>
    </source>
</evidence>
<protein>
    <recommendedName>
        <fullName evidence="13">Nudix hydrolase domain-containing protein</fullName>
    </recommendedName>
</protein>
<dbReference type="Gene3D" id="3.90.79.10">
    <property type="entry name" value="Nucleoside Triphosphate Pyrophosphohydrolase"/>
    <property type="match status" value="1"/>
</dbReference>
<dbReference type="PROSITE" id="PS51462">
    <property type="entry name" value="NUDIX"/>
    <property type="match status" value="1"/>
</dbReference>
<dbReference type="STRING" id="2316362.A0A4Q2DT53"/>
<feature type="transmembrane region" description="Helical" evidence="8">
    <location>
        <begin position="207"/>
        <end position="229"/>
    </location>
</feature>
<feature type="compositionally biased region" description="Polar residues" evidence="7">
    <location>
        <begin position="696"/>
        <end position="705"/>
    </location>
</feature>
<keyword evidence="6 8" id="KW-0472">Membrane</keyword>
<gene>
    <name evidence="11" type="ORF">EST38_g3411</name>
</gene>
<accession>A0A4Q2DT53</accession>
<keyword evidence="5 8" id="KW-1133">Transmembrane helix</keyword>
<feature type="transmembrane region" description="Helical" evidence="8">
    <location>
        <begin position="174"/>
        <end position="195"/>
    </location>
</feature>
<reference evidence="11 12" key="1">
    <citation type="submission" date="2019-01" db="EMBL/GenBank/DDBJ databases">
        <title>Draft genome sequence of Psathyrella aberdarensis IHI B618.</title>
        <authorList>
            <person name="Buettner E."/>
            <person name="Kellner H."/>
        </authorList>
    </citation>
    <scope>NUCLEOTIDE SEQUENCE [LARGE SCALE GENOMIC DNA]</scope>
    <source>
        <strain evidence="11 12">IHI B618</strain>
    </source>
</reference>
<comment type="caution">
    <text evidence="11">The sequence shown here is derived from an EMBL/GenBank/DDBJ whole genome shotgun (WGS) entry which is preliminary data.</text>
</comment>
<evidence type="ECO:0000256" key="8">
    <source>
        <dbReference type="SAM" id="Phobius"/>
    </source>
</evidence>
<dbReference type="InterPro" id="IPR036259">
    <property type="entry name" value="MFS_trans_sf"/>
</dbReference>
<evidence type="ECO:0000256" key="3">
    <source>
        <dbReference type="ARBA" id="ARBA00022692"/>
    </source>
</evidence>
<evidence type="ECO:0000256" key="4">
    <source>
        <dbReference type="ARBA" id="ARBA00022801"/>
    </source>
</evidence>
<feature type="transmembrane region" description="Helical" evidence="8">
    <location>
        <begin position="144"/>
        <end position="162"/>
    </location>
</feature>
<feature type="transmembrane region" description="Helical" evidence="8">
    <location>
        <begin position="47"/>
        <end position="65"/>
    </location>
</feature>
<feature type="domain" description="Major facilitator superfamily (MFS) profile" evidence="9">
    <location>
        <begin position="47"/>
        <end position="479"/>
    </location>
</feature>
<dbReference type="GO" id="GO:0016787">
    <property type="term" value="F:hydrolase activity"/>
    <property type="evidence" value="ECO:0007669"/>
    <property type="project" value="UniProtKB-KW"/>
</dbReference>
<dbReference type="SUPFAM" id="SSF55811">
    <property type="entry name" value="Nudix"/>
    <property type="match status" value="1"/>
</dbReference>
<dbReference type="InterPro" id="IPR011701">
    <property type="entry name" value="MFS"/>
</dbReference>
<dbReference type="AlphaFoldDB" id="A0A4Q2DT53"/>
<dbReference type="SUPFAM" id="SSF103473">
    <property type="entry name" value="MFS general substrate transporter"/>
    <property type="match status" value="1"/>
</dbReference>
<feature type="transmembrane region" description="Helical" evidence="8">
    <location>
        <begin position="313"/>
        <end position="334"/>
    </location>
</feature>
<keyword evidence="12" id="KW-1185">Reference proteome</keyword>
<evidence type="ECO:0000256" key="6">
    <source>
        <dbReference type="ARBA" id="ARBA00023136"/>
    </source>
</evidence>
<dbReference type="GO" id="GO:0016020">
    <property type="term" value="C:membrane"/>
    <property type="evidence" value="ECO:0007669"/>
    <property type="project" value="UniProtKB-SubCell"/>
</dbReference>
<feature type="domain" description="Nudix hydrolase" evidence="10">
    <location>
        <begin position="454"/>
        <end position="624"/>
    </location>
</feature>
<dbReference type="FunFam" id="1.20.1250.20:FF:000018">
    <property type="entry name" value="MFS transporter permease"/>
    <property type="match status" value="1"/>
</dbReference>
<comment type="subcellular location">
    <subcellularLocation>
        <location evidence="1">Membrane</location>
        <topology evidence="1">Multi-pass membrane protein</topology>
    </subcellularLocation>
</comment>
<evidence type="ECO:0000259" key="10">
    <source>
        <dbReference type="PROSITE" id="PS51462"/>
    </source>
</evidence>
<feature type="transmembrane region" description="Helical" evidence="8">
    <location>
        <begin position="341"/>
        <end position="362"/>
    </location>
</feature>
<feature type="region of interest" description="Disordered" evidence="7">
    <location>
        <begin position="639"/>
        <end position="705"/>
    </location>
</feature>
<evidence type="ECO:0000256" key="5">
    <source>
        <dbReference type="ARBA" id="ARBA00022989"/>
    </source>
</evidence>
<evidence type="ECO:0000256" key="7">
    <source>
        <dbReference type="SAM" id="MobiDB-lite"/>
    </source>
</evidence>
<dbReference type="InterPro" id="IPR015797">
    <property type="entry name" value="NUDIX_hydrolase-like_dom_sf"/>
</dbReference>
<dbReference type="PROSITE" id="PS00893">
    <property type="entry name" value="NUDIX_BOX"/>
    <property type="match status" value="1"/>
</dbReference>
<dbReference type="EMBL" id="SDEE01000071">
    <property type="protein sequence ID" value="RXW22442.1"/>
    <property type="molecule type" value="Genomic_DNA"/>
</dbReference>
<dbReference type="Gene3D" id="1.20.1250.20">
    <property type="entry name" value="MFS general substrate transporter like domains"/>
    <property type="match status" value="2"/>
</dbReference>
<feature type="region of interest" description="Disordered" evidence="7">
    <location>
        <begin position="1"/>
        <end position="30"/>
    </location>
</feature>
<feature type="transmembrane region" description="Helical" evidence="8">
    <location>
        <begin position="282"/>
        <end position="307"/>
    </location>
</feature>
<sequence>MSDDSKRSSDLRIDDVEKKSHEEPPAPDAHYDPKFVKKTLLMIDIRMLPIMGLLYAVALIDRTNLGIARTAGMEQDLKLYIGERYSIASMIYFIPYTILQIPGNIVLRILGARLHLTICVVGWGVAQLGMGFVKTWGELCVCRILLGVFEAGFFPALVYIITTWYKRHEVQKRLAIFYIISIVTGGFAPILAYAMTLLKGKHGYNGWQWIFIIEGAATIGLGILAWIFAADFPESSKFVTEEQRKMILDRVEADRKDSVPDEVTFAKVMAVLMDPISWSFGLMFMASTMPAYAVGFFITPILLSMGYSVSESLLLSAPPSGAAMISTFFFAWLSDKTKKRAVWLAAQNFICITGLMVTGYTNGNATRYFGLFLVGMGASGCVPGVLAYQANNVTSHSKRAVTTAITIAMGGIGGIFATTVWRQKDFPSFRPPALPQLSEFSTPAVPDSGWASQDFMFGVGMVIIQEDTHKVVVVYEKQKRYWFFPRGRKDVGESLEVAALREGYEESGYTPEFMPHHAPMHQPRPPSHTDEQYAQPTCEPIYVTVMHWPARARTGRDGKVYVKAGGEYLITWFLGRIASDAVRQQGTGMEDEQNYEAHLLTYEEAMDSLPNDEKKVLKYAWAVYNLTLEFQEHLAQQRLEREQEGQQQKETQSRDVQEPVEIPATRSEDEDGNVLSGDGIVAGTGSQGPEERSRSLGGTNTQSLL</sequence>
<keyword evidence="2" id="KW-0813">Transport</keyword>
<evidence type="ECO:0000313" key="12">
    <source>
        <dbReference type="Proteomes" id="UP000290288"/>
    </source>
</evidence>
<dbReference type="InterPro" id="IPR020846">
    <property type="entry name" value="MFS_dom"/>
</dbReference>
<keyword evidence="4" id="KW-0378">Hydrolase</keyword>
<dbReference type="PROSITE" id="PS50850">
    <property type="entry name" value="MFS"/>
    <property type="match status" value="1"/>
</dbReference>
<evidence type="ECO:0008006" key="13">
    <source>
        <dbReference type="Google" id="ProtNLM"/>
    </source>
</evidence>
<evidence type="ECO:0000256" key="2">
    <source>
        <dbReference type="ARBA" id="ARBA00022448"/>
    </source>
</evidence>
<dbReference type="PANTHER" id="PTHR43791:SF3">
    <property type="entry name" value="MAJOR FACILITATOR SUPERFAMILY (MFS) PROFILE DOMAIN-CONTAINING PROTEIN"/>
    <property type="match status" value="1"/>
</dbReference>
<evidence type="ECO:0000313" key="11">
    <source>
        <dbReference type="EMBL" id="RXW22442.1"/>
    </source>
</evidence>
<dbReference type="OrthoDB" id="3639251at2759"/>
<dbReference type="GO" id="GO:0022857">
    <property type="term" value="F:transmembrane transporter activity"/>
    <property type="evidence" value="ECO:0007669"/>
    <property type="project" value="InterPro"/>
</dbReference>
<feature type="transmembrane region" description="Helical" evidence="8">
    <location>
        <begin position="85"/>
        <end position="107"/>
    </location>
</feature>
<dbReference type="CDD" id="cd02883">
    <property type="entry name" value="NUDIX_Hydrolase"/>
    <property type="match status" value="1"/>
</dbReference>
<dbReference type="PANTHER" id="PTHR43791">
    <property type="entry name" value="PERMEASE-RELATED"/>
    <property type="match status" value="1"/>
</dbReference>
<dbReference type="InterPro" id="IPR000086">
    <property type="entry name" value="NUDIX_hydrolase_dom"/>
</dbReference>
<dbReference type="Pfam" id="PF00293">
    <property type="entry name" value="NUDIX"/>
    <property type="match status" value="1"/>
</dbReference>
<dbReference type="Pfam" id="PF07690">
    <property type="entry name" value="MFS_1"/>
    <property type="match status" value="1"/>
</dbReference>
<evidence type="ECO:0000259" key="9">
    <source>
        <dbReference type="PROSITE" id="PS50850"/>
    </source>
</evidence>
<proteinExistence type="predicted"/>
<keyword evidence="3 8" id="KW-0812">Transmembrane</keyword>
<dbReference type="Proteomes" id="UP000290288">
    <property type="component" value="Unassembled WGS sequence"/>
</dbReference>
<dbReference type="InterPro" id="IPR020084">
    <property type="entry name" value="NUDIX_hydrolase_CS"/>
</dbReference>
<feature type="transmembrane region" description="Helical" evidence="8">
    <location>
        <begin position="400"/>
        <end position="421"/>
    </location>
</feature>
<feature type="transmembrane region" description="Helical" evidence="8">
    <location>
        <begin position="368"/>
        <end position="388"/>
    </location>
</feature>
<name>A0A4Q2DT53_9AGAR</name>
<organism evidence="11 12">
    <name type="scientific">Candolleomyces aberdarensis</name>
    <dbReference type="NCBI Taxonomy" id="2316362"/>
    <lineage>
        <taxon>Eukaryota</taxon>
        <taxon>Fungi</taxon>
        <taxon>Dikarya</taxon>
        <taxon>Basidiomycota</taxon>
        <taxon>Agaricomycotina</taxon>
        <taxon>Agaricomycetes</taxon>
        <taxon>Agaricomycetidae</taxon>
        <taxon>Agaricales</taxon>
        <taxon>Agaricineae</taxon>
        <taxon>Psathyrellaceae</taxon>
        <taxon>Candolleomyces</taxon>
    </lineage>
</organism>